<keyword evidence="1" id="KW-0031">Aminopeptidase</keyword>
<comment type="caution">
    <text evidence="1">The sequence shown here is derived from an EMBL/GenBank/DDBJ whole genome shotgun (WGS) entry which is preliminary data.</text>
</comment>
<dbReference type="PANTHER" id="PTHR46322">
    <property type="entry name" value="PUROMYCIN-SENSITIVE AMINOPEPTIDASE"/>
    <property type="match status" value="1"/>
</dbReference>
<evidence type="ECO:0000313" key="1">
    <source>
        <dbReference type="EMBL" id="OIT35880.1"/>
    </source>
</evidence>
<dbReference type="InterPro" id="IPR042097">
    <property type="entry name" value="Aminopeptidase_N-like_N_sf"/>
</dbReference>
<dbReference type="EMBL" id="MJEQ01000503">
    <property type="protein sequence ID" value="OIT35880.1"/>
    <property type="molecule type" value="Genomic_DNA"/>
</dbReference>
<dbReference type="SMR" id="A0A314L2N8"/>
<dbReference type="Gramene" id="OIT35880">
    <property type="protein sequence ID" value="OIT35880"/>
    <property type="gene ID" value="A4A49_15193"/>
</dbReference>
<dbReference type="Proteomes" id="UP000187609">
    <property type="component" value="Unassembled WGS sequence"/>
</dbReference>
<accession>A0A314L2N8</accession>
<dbReference type="GO" id="GO:0004177">
    <property type="term" value="F:aminopeptidase activity"/>
    <property type="evidence" value="ECO:0007669"/>
    <property type="project" value="UniProtKB-KW"/>
</dbReference>
<dbReference type="SUPFAM" id="SSF55486">
    <property type="entry name" value="Metalloproteases ('zincins'), catalytic domain"/>
    <property type="match status" value="1"/>
</dbReference>
<gene>
    <name evidence="1" type="primary">MPA1_1</name>
    <name evidence="1" type="ORF">A4A49_15193</name>
</gene>
<protein>
    <submittedName>
        <fullName evidence="1">Puromycin-sensitive aminopeptidase</fullName>
    </submittedName>
</protein>
<dbReference type="GO" id="GO:0008270">
    <property type="term" value="F:zinc ion binding"/>
    <property type="evidence" value="ECO:0007669"/>
    <property type="project" value="InterPro"/>
</dbReference>
<dbReference type="GO" id="GO:0009507">
    <property type="term" value="C:chloroplast"/>
    <property type="evidence" value="ECO:0007669"/>
    <property type="project" value="TreeGrafter"/>
</dbReference>
<dbReference type="Gene3D" id="1.10.390.10">
    <property type="entry name" value="Neutral Protease Domain 2"/>
    <property type="match status" value="1"/>
</dbReference>
<proteinExistence type="predicted"/>
<dbReference type="InterPro" id="IPR027268">
    <property type="entry name" value="Peptidase_M4/M1_CTD_sf"/>
</dbReference>
<name>A0A314L2N8_NICAT</name>
<dbReference type="InterPro" id="IPR012779">
    <property type="entry name" value="Peptidase_M1_pepN"/>
</dbReference>
<keyword evidence="1" id="KW-0645">Protease</keyword>
<dbReference type="STRING" id="49451.A0A314L2N8"/>
<organism evidence="1 2">
    <name type="scientific">Nicotiana attenuata</name>
    <name type="common">Coyote tobacco</name>
    <dbReference type="NCBI Taxonomy" id="49451"/>
    <lineage>
        <taxon>Eukaryota</taxon>
        <taxon>Viridiplantae</taxon>
        <taxon>Streptophyta</taxon>
        <taxon>Embryophyta</taxon>
        <taxon>Tracheophyta</taxon>
        <taxon>Spermatophyta</taxon>
        <taxon>Magnoliopsida</taxon>
        <taxon>eudicotyledons</taxon>
        <taxon>Gunneridae</taxon>
        <taxon>Pentapetalae</taxon>
        <taxon>asterids</taxon>
        <taxon>lamiids</taxon>
        <taxon>Solanales</taxon>
        <taxon>Solanaceae</taxon>
        <taxon>Nicotianoideae</taxon>
        <taxon>Nicotianeae</taxon>
        <taxon>Nicotiana</taxon>
    </lineage>
</organism>
<dbReference type="AlphaFoldDB" id="A0A314L2N8"/>
<reference evidence="1" key="1">
    <citation type="submission" date="2016-11" db="EMBL/GenBank/DDBJ databases">
        <title>The genome of Nicotiana attenuata.</title>
        <authorList>
            <person name="Xu S."/>
            <person name="Brockmoeller T."/>
            <person name="Gaquerel E."/>
            <person name="Navarro A."/>
            <person name="Kuhl H."/>
            <person name="Gase K."/>
            <person name="Ling Z."/>
            <person name="Zhou W."/>
            <person name="Kreitzer C."/>
            <person name="Stanke M."/>
            <person name="Tang H."/>
            <person name="Lyons E."/>
            <person name="Pandey P."/>
            <person name="Pandey S.P."/>
            <person name="Timmermann B."/>
            <person name="Baldwin I.T."/>
        </authorList>
    </citation>
    <scope>NUCLEOTIDE SEQUENCE [LARGE SCALE GENOMIC DNA]</scope>
    <source>
        <strain evidence="1">UT</strain>
    </source>
</reference>
<dbReference type="SUPFAM" id="SSF63737">
    <property type="entry name" value="Leukotriene A4 hydrolase N-terminal domain"/>
    <property type="match status" value="1"/>
</dbReference>
<dbReference type="PANTHER" id="PTHR46322:SF1">
    <property type="entry name" value="PUROMYCIN-SENSITIVE AMINOPEPTIDASE"/>
    <property type="match status" value="1"/>
</dbReference>
<sequence length="130" mass="15337">MAKYTCRIEADKSLYPVLLSNGNLIEQGYLEGGKYFTVWEDPFKKPWVTCRDWFQLSLKEGLTVFRDQEFSYDMGSRTVKRIADVSKLQMYQYPQVQRVLSSSYHYNIPSSYIYMDCQINMLHNELLNCG</sequence>
<evidence type="ECO:0000313" key="2">
    <source>
        <dbReference type="Proteomes" id="UP000187609"/>
    </source>
</evidence>
<keyword evidence="2" id="KW-1185">Reference proteome</keyword>
<keyword evidence="1" id="KW-0378">Hydrolase</keyword>
<dbReference type="Gene3D" id="2.60.40.1730">
    <property type="entry name" value="tricorn interacting facor f3 domain"/>
    <property type="match status" value="1"/>
</dbReference>